<gene>
    <name evidence="1" type="ORF">OVN521_LOCUS17132</name>
</gene>
<organism evidence="1 2">
    <name type="scientific">Rotaria magnacalcarata</name>
    <dbReference type="NCBI Taxonomy" id="392030"/>
    <lineage>
        <taxon>Eukaryota</taxon>
        <taxon>Metazoa</taxon>
        <taxon>Spiralia</taxon>
        <taxon>Gnathifera</taxon>
        <taxon>Rotifera</taxon>
        <taxon>Eurotatoria</taxon>
        <taxon>Bdelloidea</taxon>
        <taxon>Philodinida</taxon>
        <taxon>Philodinidae</taxon>
        <taxon>Rotaria</taxon>
    </lineage>
</organism>
<dbReference type="Proteomes" id="UP000663866">
    <property type="component" value="Unassembled WGS sequence"/>
</dbReference>
<accession>A0A819R8Z5</accession>
<name>A0A819R8Z5_9BILA</name>
<keyword evidence="2" id="KW-1185">Reference proteome</keyword>
<protein>
    <submittedName>
        <fullName evidence="1">Uncharacterized protein</fullName>
    </submittedName>
</protein>
<evidence type="ECO:0000313" key="1">
    <source>
        <dbReference type="EMBL" id="CAF4036701.1"/>
    </source>
</evidence>
<reference evidence="1" key="1">
    <citation type="submission" date="2021-02" db="EMBL/GenBank/DDBJ databases">
        <authorList>
            <person name="Nowell W R."/>
        </authorList>
    </citation>
    <scope>NUCLEOTIDE SEQUENCE</scope>
</reference>
<dbReference type="AlphaFoldDB" id="A0A819R8Z5"/>
<evidence type="ECO:0000313" key="2">
    <source>
        <dbReference type="Proteomes" id="UP000663866"/>
    </source>
</evidence>
<comment type="caution">
    <text evidence="1">The sequence shown here is derived from an EMBL/GenBank/DDBJ whole genome shotgun (WGS) entry which is preliminary data.</text>
</comment>
<proteinExistence type="predicted"/>
<feature type="non-terminal residue" evidence="1">
    <location>
        <position position="1"/>
    </location>
</feature>
<dbReference type="EMBL" id="CAJOBG010002931">
    <property type="protein sequence ID" value="CAF4036701.1"/>
    <property type="molecule type" value="Genomic_DNA"/>
</dbReference>
<sequence length="211" mass="24438">NIGDQRLANCFEFNHHTNLDDLTLPYSQFERECSADYSFNTSISSASSITPTNSGMSSNCTYEFNELVLDLFKFLVSAHLIHAFLGINSRFDALVLNHFQTHGLDFRTISNNDFDTICQRHLMSTINRIFALRLSDQDDTSEQITRFYAYDFTPCNLAHLRSLSFFHNHSESNIHKLLLNLHDLSQLTHLTFEQCSISRDRSYFLMFVNNI</sequence>